<evidence type="ECO:0000256" key="5">
    <source>
        <dbReference type="ARBA" id="ARBA00022448"/>
    </source>
</evidence>
<dbReference type="InterPro" id="IPR018086">
    <property type="entry name" value="NADH_UbQ_OxRdtase_su1_CS"/>
</dbReference>
<geneLocation type="mitochondrion" evidence="13"/>
<evidence type="ECO:0000256" key="4">
    <source>
        <dbReference type="ARBA" id="ARBA00021009"/>
    </source>
</evidence>
<feature type="transmembrane region" description="Helical" evidence="12">
    <location>
        <begin position="226"/>
        <end position="253"/>
    </location>
</feature>
<dbReference type="GO" id="GO:0008137">
    <property type="term" value="F:NADH dehydrogenase (ubiquinone) activity"/>
    <property type="evidence" value="ECO:0007669"/>
    <property type="project" value="UniProtKB-EC"/>
</dbReference>
<protein>
    <recommendedName>
        <fullName evidence="4 11">NADH-ubiquinone oxidoreductase chain 1</fullName>
        <ecNumber evidence="11">7.1.1.2</ecNumber>
    </recommendedName>
</protein>
<feature type="transmembrane region" description="Helical" evidence="12">
    <location>
        <begin position="97"/>
        <end position="117"/>
    </location>
</feature>
<evidence type="ECO:0000256" key="8">
    <source>
        <dbReference type="ARBA" id="ARBA00023075"/>
    </source>
</evidence>
<keyword evidence="10" id="KW-0520">NAD</keyword>
<evidence type="ECO:0000256" key="6">
    <source>
        <dbReference type="ARBA" id="ARBA00022692"/>
    </source>
</evidence>
<evidence type="ECO:0000256" key="12">
    <source>
        <dbReference type="SAM" id="Phobius"/>
    </source>
</evidence>
<sequence length="293" mass="33727">MIMLISIMICVAFYTLLERKILSYIQLRKGPNKNSFMGILQPFSDAIKLFNKSNTLILPSNIMLMYMCPTLAMSLALMIITFLPFNLMSHSDNQYNLLSFILVTSMLVYPIIMIGWASNSKFSNLGSIRSVAQMISYEVNLFLILLSIIMIMHSYNINNPLMMSMTWILPGTTIIFLLWSISCLAEVNRSPFDFAEGESELVSGFNIEYMGALFALIFLAEYTGMIILSIMTAVLFSFNSFILMMSFAMLFLWLRGTLPRFRFDLMMKLNWMIMLPLTLINLMPHMNLMSYHF</sequence>
<dbReference type="GO" id="GO:0003954">
    <property type="term" value="F:NADH dehydrogenase activity"/>
    <property type="evidence" value="ECO:0007669"/>
    <property type="project" value="TreeGrafter"/>
</dbReference>
<dbReference type="Pfam" id="PF00146">
    <property type="entry name" value="NADHdh"/>
    <property type="match status" value="1"/>
</dbReference>
<accession>A0A4P8VWU2</accession>
<feature type="transmembrane region" description="Helical" evidence="12">
    <location>
        <begin position="265"/>
        <end position="283"/>
    </location>
</feature>
<dbReference type="EMBL" id="MK425700">
    <property type="protein sequence ID" value="QCS26180.1"/>
    <property type="molecule type" value="Genomic_DNA"/>
</dbReference>
<feature type="transmembrane region" description="Helical" evidence="12">
    <location>
        <begin position="137"/>
        <end position="155"/>
    </location>
</feature>
<comment type="subcellular location">
    <subcellularLocation>
        <location evidence="10">Mitochondrion inner membrane</location>
        <topology evidence="10">Multi-pass membrane protein</topology>
    </subcellularLocation>
    <subcellularLocation>
        <location evidence="2">Mitochondrion membrane</location>
        <topology evidence="2">Multi-pass membrane protein</topology>
    </subcellularLocation>
</comment>
<comment type="function">
    <text evidence="1">Core subunit of the mitochondrial membrane respiratory chain NADH dehydrogenase (Complex I) that is believed to belong to the minimal assembly required for catalysis. Complex I functions in the transfer of electrons from NADH to the respiratory chain. The immediate electron acceptor for the enzyme is believed to be ubiquinone.</text>
</comment>
<dbReference type="AlphaFoldDB" id="A0A4P8VWU2"/>
<keyword evidence="6 10" id="KW-0812">Transmembrane</keyword>
<evidence type="ECO:0000313" key="13">
    <source>
        <dbReference type="EMBL" id="QCS26180.1"/>
    </source>
</evidence>
<dbReference type="RefSeq" id="YP_009660727.1">
    <property type="nucleotide sequence ID" value="NC_042902.1"/>
</dbReference>
<comment type="catalytic activity">
    <reaction evidence="11">
        <text>a ubiquinone + NADH + 5 H(+)(in) = a ubiquinol + NAD(+) + 4 H(+)(out)</text>
        <dbReference type="Rhea" id="RHEA:29091"/>
        <dbReference type="Rhea" id="RHEA-COMP:9565"/>
        <dbReference type="Rhea" id="RHEA-COMP:9566"/>
        <dbReference type="ChEBI" id="CHEBI:15378"/>
        <dbReference type="ChEBI" id="CHEBI:16389"/>
        <dbReference type="ChEBI" id="CHEBI:17976"/>
        <dbReference type="ChEBI" id="CHEBI:57540"/>
        <dbReference type="ChEBI" id="CHEBI:57945"/>
        <dbReference type="EC" id="7.1.1.2"/>
    </reaction>
</comment>
<dbReference type="PANTHER" id="PTHR11432">
    <property type="entry name" value="NADH DEHYDROGENASE SUBUNIT 1"/>
    <property type="match status" value="1"/>
</dbReference>
<evidence type="ECO:0000256" key="3">
    <source>
        <dbReference type="ARBA" id="ARBA00010535"/>
    </source>
</evidence>
<evidence type="ECO:0000256" key="10">
    <source>
        <dbReference type="RuleBase" id="RU000471"/>
    </source>
</evidence>
<keyword evidence="9 12" id="KW-0472">Membrane</keyword>
<keyword evidence="11 13" id="KW-0496">Mitochondrion</keyword>
<evidence type="ECO:0000256" key="11">
    <source>
        <dbReference type="RuleBase" id="RU000473"/>
    </source>
</evidence>
<keyword evidence="7 12" id="KW-1133">Transmembrane helix</keyword>
<dbReference type="PANTHER" id="PTHR11432:SF3">
    <property type="entry name" value="NADH-UBIQUINONE OXIDOREDUCTASE CHAIN 1"/>
    <property type="match status" value="1"/>
</dbReference>
<dbReference type="InterPro" id="IPR001694">
    <property type="entry name" value="NADH_UbQ_OxRdtase_su1/FPO"/>
</dbReference>
<organism evidence="13">
    <name type="scientific">Loxosceles similis</name>
    <name type="common">Brazilian brown spider</name>
    <name type="synonym">Loxosceles surata</name>
    <dbReference type="NCBI Taxonomy" id="321804"/>
    <lineage>
        <taxon>Eukaryota</taxon>
        <taxon>Metazoa</taxon>
        <taxon>Ecdysozoa</taxon>
        <taxon>Arthropoda</taxon>
        <taxon>Chelicerata</taxon>
        <taxon>Arachnida</taxon>
        <taxon>Araneae</taxon>
        <taxon>Araneomorphae</taxon>
        <taxon>Haplogynae</taxon>
        <taxon>Scytodoidea</taxon>
        <taxon>Sicariidae</taxon>
        <taxon>Loxosceles</taxon>
    </lineage>
</organism>
<dbReference type="EC" id="7.1.1.2" evidence="11"/>
<dbReference type="GO" id="GO:0005743">
    <property type="term" value="C:mitochondrial inner membrane"/>
    <property type="evidence" value="ECO:0007669"/>
    <property type="project" value="UniProtKB-SubCell"/>
</dbReference>
<evidence type="ECO:0000256" key="1">
    <source>
        <dbReference type="ARBA" id="ARBA00003257"/>
    </source>
</evidence>
<dbReference type="CTD" id="4535"/>
<gene>
    <name evidence="13" type="primary">ND1</name>
</gene>
<evidence type="ECO:0000256" key="9">
    <source>
        <dbReference type="ARBA" id="ARBA00023136"/>
    </source>
</evidence>
<feature type="transmembrane region" description="Helical" evidence="12">
    <location>
        <begin position="63"/>
        <end position="85"/>
    </location>
</feature>
<reference evidence="13" key="1">
    <citation type="journal article" date="2019" name="Mitochondrial DNA Part B Resour">
        <title>The brown spider Loxosceles similis (Araneae: Sicariidae): complete mitochondrial genome sequence.</title>
        <authorList>
            <person name="Kalapothakis Y."/>
            <person name="Miranda K.G."/>
            <person name="Pereira A.H."/>
            <person name="Facchin S."/>
            <person name="Lucio N."/>
            <person name="Kalapothakis E."/>
        </authorList>
    </citation>
    <scope>NUCLEOTIDE SEQUENCE</scope>
</reference>
<dbReference type="PROSITE" id="PS00668">
    <property type="entry name" value="COMPLEX1_ND1_2"/>
    <property type="match status" value="1"/>
</dbReference>
<keyword evidence="8 11" id="KW-0830">Ubiquinone</keyword>
<evidence type="ECO:0000256" key="2">
    <source>
        <dbReference type="ARBA" id="ARBA00004225"/>
    </source>
</evidence>
<keyword evidence="5" id="KW-0813">Transport</keyword>
<feature type="transmembrane region" description="Helical" evidence="12">
    <location>
        <begin position="167"/>
        <end position="187"/>
    </location>
</feature>
<dbReference type="GeneID" id="40508938"/>
<name>A0A4P8VWU2_LOXSM</name>
<evidence type="ECO:0000256" key="7">
    <source>
        <dbReference type="ARBA" id="ARBA00022989"/>
    </source>
</evidence>
<dbReference type="GO" id="GO:0009060">
    <property type="term" value="P:aerobic respiration"/>
    <property type="evidence" value="ECO:0007669"/>
    <property type="project" value="TreeGrafter"/>
</dbReference>
<feature type="transmembrane region" description="Helical" evidence="12">
    <location>
        <begin position="199"/>
        <end position="220"/>
    </location>
</feature>
<comment type="similarity">
    <text evidence="3 10">Belongs to the complex I subunit 1 family.</text>
</comment>
<proteinExistence type="inferred from homology"/>